<accession>A0A3S9PXK2</accession>
<sequence>MLESVGTLPAYPVATGEHMHLERTISFSADLVSVQRVLISEELARARTEAGDLDAPQHTVTNAETAPQAVTVVTVPAAKLPDKFRRLINRDVIATITQTWDGTGPDVARADFTVDVGSLPVTVSLTQTLTANGDSTSCTYSGEVKVNMPFVGAKIEKIAASKIDGILEGDQKLVNAILAS</sequence>
<dbReference type="KEGG" id="flh:EJ997_06635"/>
<reference evidence="1 2" key="1">
    <citation type="submission" date="2018-12" db="EMBL/GenBank/DDBJ databases">
        <title>Complete genome sequence of Flaviflexus sp. H23T48.</title>
        <authorList>
            <person name="Bae J.-W."/>
            <person name="Lee J.-Y."/>
        </authorList>
    </citation>
    <scope>NUCLEOTIDE SEQUENCE [LARGE SCALE GENOMIC DNA]</scope>
    <source>
        <strain evidence="1 2">H23T48</strain>
    </source>
</reference>
<evidence type="ECO:0000313" key="2">
    <source>
        <dbReference type="Proteomes" id="UP000280344"/>
    </source>
</evidence>
<dbReference type="OrthoDB" id="3266819at2"/>
<dbReference type="Proteomes" id="UP000280344">
    <property type="component" value="Chromosome"/>
</dbReference>
<dbReference type="AlphaFoldDB" id="A0A3S9PXK2"/>
<keyword evidence="2" id="KW-1185">Reference proteome</keyword>
<evidence type="ECO:0000313" key="1">
    <source>
        <dbReference type="EMBL" id="AZQ77056.1"/>
    </source>
</evidence>
<dbReference type="Pfam" id="PF10698">
    <property type="entry name" value="DUF2505"/>
    <property type="match status" value="1"/>
</dbReference>
<gene>
    <name evidence="1" type="ORF">EJ997_06635</name>
</gene>
<dbReference type="EMBL" id="CP034593">
    <property type="protein sequence ID" value="AZQ77056.1"/>
    <property type="molecule type" value="Genomic_DNA"/>
</dbReference>
<organism evidence="1 2">
    <name type="scientific">Flaviflexus ciconiae</name>
    <dbReference type="NCBI Taxonomy" id="2496867"/>
    <lineage>
        <taxon>Bacteria</taxon>
        <taxon>Bacillati</taxon>
        <taxon>Actinomycetota</taxon>
        <taxon>Actinomycetes</taxon>
        <taxon>Actinomycetales</taxon>
        <taxon>Actinomycetaceae</taxon>
        <taxon>Flaviflexus</taxon>
    </lineage>
</organism>
<proteinExistence type="predicted"/>
<name>A0A3S9PXK2_9ACTO</name>
<dbReference type="InterPro" id="IPR019639">
    <property type="entry name" value="DUF2505"/>
</dbReference>
<protein>
    <submittedName>
        <fullName evidence="1">DUF2505 domain-containing protein</fullName>
    </submittedName>
</protein>